<reference evidence="1 2" key="1">
    <citation type="submission" date="2015-01" db="EMBL/GenBank/DDBJ databases">
        <title>Genome of allotetraploid Gossypium barbadense reveals genomic plasticity and fiber elongation in cotton evolution.</title>
        <authorList>
            <person name="Chen X."/>
            <person name="Liu X."/>
            <person name="Zhao B."/>
            <person name="Zheng H."/>
            <person name="Hu Y."/>
            <person name="Lu G."/>
            <person name="Yang C."/>
            <person name="Chen J."/>
            <person name="Shan C."/>
            <person name="Zhang L."/>
            <person name="Zhou Y."/>
            <person name="Wang L."/>
            <person name="Guo W."/>
            <person name="Bai Y."/>
            <person name="Ruan J."/>
            <person name="Shangguan X."/>
            <person name="Mao Y."/>
            <person name="Jiang J."/>
            <person name="Zhu Y."/>
            <person name="Lei J."/>
            <person name="Kang H."/>
            <person name="Chen S."/>
            <person name="He X."/>
            <person name="Wang R."/>
            <person name="Wang Y."/>
            <person name="Chen J."/>
            <person name="Wang L."/>
            <person name="Yu S."/>
            <person name="Wang B."/>
            <person name="Wei J."/>
            <person name="Song S."/>
            <person name="Lu X."/>
            <person name="Gao Z."/>
            <person name="Gu W."/>
            <person name="Deng X."/>
            <person name="Ma D."/>
            <person name="Wang S."/>
            <person name="Liang W."/>
            <person name="Fang L."/>
            <person name="Cai C."/>
            <person name="Zhu X."/>
            <person name="Zhou B."/>
            <person name="Zhang Y."/>
            <person name="Chen Z."/>
            <person name="Xu S."/>
            <person name="Zhu R."/>
            <person name="Wang S."/>
            <person name="Zhang T."/>
            <person name="Zhao G."/>
        </authorList>
    </citation>
    <scope>NUCLEOTIDE SEQUENCE [LARGE SCALE GENOMIC DNA]</scope>
    <source>
        <strain evidence="2">cv. Xinhai21</strain>
        <tissue evidence="1">Leaf</tissue>
    </source>
</reference>
<dbReference type="PANTHER" id="PTHR31286">
    <property type="entry name" value="GLYCINE-RICH CELL WALL STRUCTURAL PROTEIN 1.8-LIKE"/>
    <property type="match status" value="1"/>
</dbReference>
<gene>
    <name evidence="1" type="ORF">GOBAR_AA28464</name>
</gene>
<proteinExistence type="predicted"/>
<dbReference type="OrthoDB" id="998732at2759"/>
<organism evidence="1 2">
    <name type="scientific">Gossypium barbadense</name>
    <name type="common">Sea Island cotton</name>
    <name type="synonym">Hibiscus barbadensis</name>
    <dbReference type="NCBI Taxonomy" id="3634"/>
    <lineage>
        <taxon>Eukaryota</taxon>
        <taxon>Viridiplantae</taxon>
        <taxon>Streptophyta</taxon>
        <taxon>Embryophyta</taxon>
        <taxon>Tracheophyta</taxon>
        <taxon>Spermatophyta</taxon>
        <taxon>Magnoliopsida</taxon>
        <taxon>eudicotyledons</taxon>
        <taxon>Gunneridae</taxon>
        <taxon>Pentapetalae</taxon>
        <taxon>rosids</taxon>
        <taxon>malvids</taxon>
        <taxon>Malvales</taxon>
        <taxon>Malvaceae</taxon>
        <taxon>Malvoideae</taxon>
        <taxon>Gossypium</taxon>
    </lineage>
</organism>
<dbReference type="InterPro" id="IPR040256">
    <property type="entry name" value="At4g02000-like"/>
</dbReference>
<name>A0A2P5WM97_GOSBA</name>
<dbReference type="EMBL" id="KZ667118">
    <property type="protein sequence ID" value="PPR92209.1"/>
    <property type="molecule type" value="Genomic_DNA"/>
</dbReference>
<dbReference type="AlphaFoldDB" id="A0A2P5WM97"/>
<evidence type="ECO:0000313" key="2">
    <source>
        <dbReference type="Proteomes" id="UP000239757"/>
    </source>
</evidence>
<protein>
    <submittedName>
        <fullName evidence="1">Uncharacterized protein</fullName>
    </submittedName>
</protein>
<dbReference type="PANTHER" id="PTHR31286:SF99">
    <property type="entry name" value="DUF4283 DOMAIN-CONTAINING PROTEIN"/>
    <property type="match status" value="1"/>
</dbReference>
<sequence>MDVGRMESMSFKDKLIQDWGLSSARNNKVVEDDDIEIKDEGVITVQPWSFSFTTLIEFPSEVCVWIPLPRLPKVMYKNSIFNAIENTIGKVVKIDYNTKNGTRGRFTRMALFMDLKRPLISKLFIDGKLQRVEYKRLPNVCF</sequence>
<accession>A0A2P5WM97</accession>
<dbReference type="Proteomes" id="UP000239757">
    <property type="component" value="Unassembled WGS sequence"/>
</dbReference>
<evidence type="ECO:0000313" key="1">
    <source>
        <dbReference type="EMBL" id="PPR92209.1"/>
    </source>
</evidence>